<protein>
    <submittedName>
        <fullName evidence="2">Uncharacterized protein</fullName>
    </submittedName>
</protein>
<organism evidence="2 3">
    <name type="scientific">Aneurinibacillus thermoaerophilus</name>
    <dbReference type="NCBI Taxonomy" id="143495"/>
    <lineage>
        <taxon>Bacteria</taxon>
        <taxon>Bacillati</taxon>
        <taxon>Bacillota</taxon>
        <taxon>Bacilli</taxon>
        <taxon>Bacillales</taxon>
        <taxon>Paenibacillaceae</taxon>
        <taxon>Aneurinibacillus group</taxon>
        <taxon>Aneurinibacillus</taxon>
    </lineage>
</organism>
<dbReference type="Proteomes" id="UP000826616">
    <property type="component" value="Chromosome"/>
</dbReference>
<dbReference type="GeneID" id="97141447"/>
<proteinExistence type="predicted"/>
<evidence type="ECO:0000313" key="4">
    <source>
        <dbReference type="Proteomes" id="UP000826616"/>
    </source>
</evidence>
<dbReference type="Proteomes" id="UP000198956">
    <property type="component" value="Unassembled WGS sequence"/>
</dbReference>
<dbReference type="RefSeq" id="WP_057898938.1">
    <property type="nucleotide sequence ID" value="NZ_CP080764.1"/>
</dbReference>
<dbReference type="EMBL" id="CP080764">
    <property type="protein sequence ID" value="QYY44237.1"/>
    <property type="molecule type" value="Genomic_DNA"/>
</dbReference>
<evidence type="ECO:0000313" key="2">
    <source>
        <dbReference type="EMBL" id="SDG79368.1"/>
    </source>
</evidence>
<dbReference type="EMBL" id="FNDE01000003">
    <property type="protein sequence ID" value="SDG79368.1"/>
    <property type="molecule type" value="Genomic_DNA"/>
</dbReference>
<name>A0A1G7X560_ANETH</name>
<keyword evidence="4" id="KW-1185">Reference proteome</keyword>
<evidence type="ECO:0000313" key="3">
    <source>
        <dbReference type="Proteomes" id="UP000198956"/>
    </source>
</evidence>
<sequence>MLNVCCLKSEEDILHRALDKTCKFLTAIEIDSKINIVNEIPSENTHELYLFSVQAATLFKQREISHTGVQKSIIFYTEDQEATIFELISLGFRFYLLFSASKRCLPSI</sequence>
<reference evidence="1 4" key="2">
    <citation type="submission" date="2021-08" db="EMBL/GenBank/DDBJ databases">
        <title>Complete genome sequence of the strain Aneurinibacillus thermoaerophilus CCM 8960.</title>
        <authorList>
            <person name="Musilova J."/>
            <person name="Kourilova X."/>
            <person name="Pernicova I."/>
            <person name="Bezdicek M."/>
            <person name="Lengerova M."/>
            <person name="Obruca S."/>
            <person name="Sedlar K."/>
        </authorList>
    </citation>
    <scope>NUCLEOTIDE SEQUENCE [LARGE SCALE GENOMIC DNA]</scope>
    <source>
        <strain evidence="1 4">CCM 8960</strain>
    </source>
</reference>
<gene>
    <name evidence="1" type="ORF">K3F53_08705</name>
    <name evidence="2" type="ORF">SAMN04489735_100310</name>
</gene>
<accession>A0A1G7X560</accession>
<evidence type="ECO:0000313" key="1">
    <source>
        <dbReference type="EMBL" id="QYY44237.1"/>
    </source>
</evidence>
<dbReference type="AlphaFoldDB" id="A0A1G7X560"/>
<reference evidence="2 3" key="1">
    <citation type="submission" date="2016-10" db="EMBL/GenBank/DDBJ databases">
        <authorList>
            <person name="de Groot N.N."/>
        </authorList>
    </citation>
    <scope>NUCLEOTIDE SEQUENCE [LARGE SCALE GENOMIC DNA]</scope>
    <source>
        <strain evidence="2 3">L 420-91</strain>
    </source>
</reference>